<keyword evidence="3" id="KW-0217">Developmental protein</keyword>
<sequence length="249" mass="28540">MWKCAYFDVIKKMNKSNFVMWILMIGLSFVINIVESAGIDKEMTIIVDAGQMSCFFETAKAGQMIDIDYSVIDGGHGDLDISFSIADGTGLILQTDYKRSENIHRINVKKDGSYRFCFDNGFSSFNRKTVFFELIIETEGEDQSRESFDYEGLSPEEVYDVKVQDIYDSVVKVKSFLQKAKQHQDMLSHFEARDRNVAEQNFHRVNIWSLVQIIVMIGVGALQVFMVRSLFDTDSKANKIWAKLKHISS</sequence>
<gene>
    <name evidence="12" type="primary">CSON013228</name>
</gene>
<reference evidence="13" key="2">
    <citation type="submission" date="2018-07" db="EMBL/GenBank/DDBJ databases">
        <authorList>
            <person name="Quirk P.G."/>
            <person name="Krulwich T.A."/>
        </authorList>
    </citation>
    <scope>NUCLEOTIDE SEQUENCE</scope>
</reference>
<evidence type="ECO:0000256" key="3">
    <source>
        <dbReference type="ARBA" id="ARBA00022473"/>
    </source>
</evidence>
<comment type="subcellular location">
    <subcellularLocation>
        <location evidence="8">Endomembrane system</location>
        <topology evidence="8">Single-pass membrane protein</topology>
    </subcellularLocation>
    <subcellularLocation>
        <location evidence="1 9">Membrane</location>
        <topology evidence="1 9">Single-pass type I membrane protein</topology>
    </subcellularLocation>
</comment>
<dbReference type="SUPFAM" id="SSF101576">
    <property type="entry name" value="Supernatant protein factor (SPF), C-terminal domain"/>
    <property type="match status" value="1"/>
</dbReference>
<organism evidence="12">
    <name type="scientific">Culicoides sonorensis</name>
    <name type="common">Biting midge</name>
    <dbReference type="NCBI Taxonomy" id="179676"/>
    <lineage>
        <taxon>Eukaryota</taxon>
        <taxon>Metazoa</taxon>
        <taxon>Ecdysozoa</taxon>
        <taxon>Arthropoda</taxon>
        <taxon>Hexapoda</taxon>
        <taxon>Insecta</taxon>
        <taxon>Pterygota</taxon>
        <taxon>Neoptera</taxon>
        <taxon>Endopterygota</taxon>
        <taxon>Diptera</taxon>
        <taxon>Nematocera</taxon>
        <taxon>Chironomoidea</taxon>
        <taxon>Ceratopogonidae</taxon>
        <taxon>Ceratopogoninae</taxon>
        <taxon>Culicoides</taxon>
        <taxon>Monoculicoides</taxon>
    </lineage>
</organism>
<evidence type="ECO:0000256" key="7">
    <source>
        <dbReference type="ARBA" id="ARBA00023136"/>
    </source>
</evidence>
<dbReference type="PROSITE" id="PS50866">
    <property type="entry name" value="GOLD"/>
    <property type="match status" value="1"/>
</dbReference>
<evidence type="ECO:0000313" key="13">
    <source>
        <dbReference type="EMBL" id="SSX19315.1"/>
    </source>
</evidence>
<evidence type="ECO:0000313" key="12">
    <source>
        <dbReference type="EMBL" id="SSW98929.1"/>
    </source>
</evidence>
<evidence type="ECO:0000256" key="4">
    <source>
        <dbReference type="ARBA" id="ARBA00022692"/>
    </source>
</evidence>
<evidence type="ECO:0000256" key="8">
    <source>
        <dbReference type="ARBA" id="ARBA00037847"/>
    </source>
</evidence>
<dbReference type="InterPro" id="IPR009038">
    <property type="entry name" value="GOLD_dom"/>
</dbReference>
<evidence type="ECO:0000256" key="2">
    <source>
        <dbReference type="ARBA" id="ARBA00007104"/>
    </source>
</evidence>
<accession>A0A336K2L2</accession>
<dbReference type="GO" id="GO:0016020">
    <property type="term" value="C:membrane"/>
    <property type="evidence" value="ECO:0007669"/>
    <property type="project" value="UniProtKB-SubCell"/>
</dbReference>
<keyword evidence="4 9" id="KW-0812">Transmembrane</keyword>
<feature type="transmembrane region" description="Helical" evidence="10">
    <location>
        <begin position="205"/>
        <end position="226"/>
    </location>
</feature>
<dbReference type="OMA" id="GQDQEDW"/>
<dbReference type="Gene3D" id="2.60.120.680">
    <property type="entry name" value="GOLD domain"/>
    <property type="match status" value="1"/>
</dbReference>
<evidence type="ECO:0000256" key="10">
    <source>
        <dbReference type="SAM" id="Phobius"/>
    </source>
</evidence>
<evidence type="ECO:0000256" key="5">
    <source>
        <dbReference type="ARBA" id="ARBA00022729"/>
    </source>
</evidence>
<dbReference type="AlphaFoldDB" id="A0A336K2L2"/>
<dbReference type="SMART" id="SM01190">
    <property type="entry name" value="EMP24_GP25L"/>
    <property type="match status" value="1"/>
</dbReference>
<dbReference type="InterPro" id="IPR015720">
    <property type="entry name" value="Emp24-like"/>
</dbReference>
<proteinExistence type="inferred from homology"/>
<dbReference type="PANTHER" id="PTHR22811">
    <property type="entry name" value="TRANSMEMBRANE EMP24 DOMAIN-CONTAINING PROTEIN"/>
    <property type="match status" value="1"/>
</dbReference>
<comment type="similarity">
    <text evidence="2 9">Belongs to the EMP24/GP25L family.</text>
</comment>
<feature type="transmembrane region" description="Helical" evidence="10">
    <location>
        <begin position="18"/>
        <end position="34"/>
    </location>
</feature>
<dbReference type="InterPro" id="IPR036598">
    <property type="entry name" value="GOLD_dom_sf"/>
</dbReference>
<dbReference type="GO" id="GO:0012505">
    <property type="term" value="C:endomembrane system"/>
    <property type="evidence" value="ECO:0007669"/>
    <property type="project" value="UniProtKB-SubCell"/>
</dbReference>
<reference evidence="12" key="1">
    <citation type="submission" date="2018-04" db="EMBL/GenBank/DDBJ databases">
        <authorList>
            <person name="Go L.Y."/>
            <person name="Mitchell J.A."/>
        </authorList>
    </citation>
    <scope>NUCLEOTIDE SEQUENCE</scope>
    <source>
        <tissue evidence="12">Whole organism</tissue>
    </source>
</reference>
<feature type="domain" description="GOLD" evidence="11">
    <location>
        <begin position="52"/>
        <end position="136"/>
    </location>
</feature>
<evidence type="ECO:0000259" key="11">
    <source>
        <dbReference type="PROSITE" id="PS50866"/>
    </source>
</evidence>
<evidence type="ECO:0000256" key="6">
    <source>
        <dbReference type="ARBA" id="ARBA00022989"/>
    </source>
</evidence>
<name>A0A336K2L2_CULSO</name>
<dbReference type="EMBL" id="UFQT01000065">
    <property type="protein sequence ID" value="SSX19315.1"/>
    <property type="molecule type" value="Genomic_DNA"/>
</dbReference>
<keyword evidence="6 10" id="KW-1133">Transmembrane helix</keyword>
<dbReference type="EMBL" id="UFQS01000065">
    <property type="protein sequence ID" value="SSW98929.1"/>
    <property type="molecule type" value="Genomic_DNA"/>
</dbReference>
<keyword evidence="7 10" id="KW-0472">Membrane</keyword>
<dbReference type="Pfam" id="PF01105">
    <property type="entry name" value="EMP24_GP25L"/>
    <property type="match status" value="1"/>
</dbReference>
<keyword evidence="5" id="KW-0732">Signal</keyword>
<dbReference type="VEuPathDB" id="VectorBase:CSON013228"/>
<evidence type="ECO:0000256" key="9">
    <source>
        <dbReference type="RuleBase" id="RU003827"/>
    </source>
</evidence>
<protein>
    <submittedName>
        <fullName evidence="12">CSON013228 protein</fullName>
    </submittedName>
</protein>
<evidence type="ECO:0000256" key="1">
    <source>
        <dbReference type="ARBA" id="ARBA00004479"/>
    </source>
</evidence>